<evidence type="ECO:0000256" key="9">
    <source>
        <dbReference type="ARBA" id="ARBA00023128"/>
    </source>
</evidence>
<dbReference type="GO" id="GO:0005739">
    <property type="term" value="C:mitochondrion"/>
    <property type="evidence" value="ECO:0007669"/>
    <property type="project" value="UniProtKB-SubCell"/>
</dbReference>
<keyword evidence="8" id="KW-0378">Hydrolase</keyword>
<evidence type="ECO:0000256" key="5">
    <source>
        <dbReference type="ARBA" id="ARBA00011915"/>
    </source>
</evidence>
<comment type="catalytic activity">
    <reaction evidence="1">
        <text>3-hydroxy-2-methylpropanoyl-CoA + H2O = 3-hydroxy-2-methylpropanoate + CoA + H(+)</text>
        <dbReference type="Rhea" id="RHEA:20888"/>
        <dbReference type="ChEBI" id="CHEBI:11805"/>
        <dbReference type="ChEBI" id="CHEBI:15377"/>
        <dbReference type="ChEBI" id="CHEBI:15378"/>
        <dbReference type="ChEBI" id="CHEBI:57287"/>
        <dbReference type="ChEBI" id="CHEBI:57340"/>
        <dbReference type="EC" id="3.1.2.4"/>
    </reaction>
</comment>
<evidence type="ECO:0000259" key="12">
    <source>
        <dbReference type="Pfam" id="PF16113"/>
    </source>
</evidence>
<comment type="pathway">
    <text evidence="3">Amino-acid degradation; L-valine degradation.</text>
</comment>
<evidence type="ECO:0000256" key="2">
    <source>
        <dbReference type="ARBA" id="ARBA00004173"/>
    </source>
</evidence>
<dbReference type="AlphaFoldDB" id="A0A7R9EDD8"/>
<comment type="similarity">
    <text evidence="4">Belongs to the enoyl-CoA hydratase/isomerase family.</text>
</comment>
<evidence type="ECO:0000256" key="7">
    <source>
        <dbReference type="ARBA" id="ARBA00022456"/>
    </source>
</evidence>
<dbReference type="InterPro" id="IPR029045">
    <property type="entry name" value="ClpP/crotonase-like_dom_sf"/>
</dbReference>
<dbReference type="PANTHER" id="PTHR43176:SF3">
    <property type="entry name" value="3-HYDROXYISOBUTYRYL-COA HYDROLASE, MITOCHONDRIAL"/>
    <property type="match status" value="1"/>
</dbReference>
<proteinExistence type="inferred from homology"/>
<protein>
    <recommendedName>
        <fullName evidence="6">3-hydroxyisobutyryl-CoA hydrolase, mitochondrial</fullName>
        <ecNumber evidence="5">3.1.2.4</ecNumber>
    </recommendedName>
    <alternativeName>
        <fullName evidence="11">3-hydroxyisobutyryl-coenzyme A hydrolase</fullName>
    </alternativeName>
</protein>
<evidence type="ECO:0000256" key="8">
    <source>
        <dbReference type="ARBA" id="ARBA00022801"/>
    </source>
</evidence>
<dbReference type="CDD" id="cd06558">
    <property type="entry name" value="crotonase-like"/>
    <property type="match status" value="1"/>
</dbReference>
<evidence type="ECO:0000256" key="6">
    <source>
        <dbReference type="ARBA" id="ARBA00016714"/>
    </source>
</evidence>
<dbReference type="FunFam" id="3.90.226.10:FF:000026">
    <property type="entry name" value="3-hydroxyisobutyryl-CoA hydrolase, mitochondrial"/>
    <property type="match status" value="1"/>
</dbReference>
<dbReference type="Gene3D" id="3.90.226.10">
    <property type="entry name" value="2-enoyl-CoA Hydratase, Chain A, domain 1"/>
    <property type="match status" value="1"/>
</dbReference>
<organism evidence="13">
    <name type="scientific">Timema monikensis</name>
    <dbReference type="NCBI Taxonomy" id="170555"/>
    <lineage>
        <taxon>Eukaryota</taxon>
        <taxon>Metazoa</taxon>
        <taxon>Ecdysozoa</taxon>
        <taxon>Arthropoda</taxon>
        <taxon>Hexapoda</taxon>
        <taxon>Insecta</taxon>
        <taxon>Pterygota</taxon>
        <taxon>Neoptera</taxon>
        <taxon>Polyneoptera</taxon>
        <taxon>Phasmatodea</taxon>
        <taxon>Timematodea</taxon>
        <taxon>Timematoidea</taxon>
        <taxon>Timematidae</taxon>
        <taxon>Timema</taxon>
    </lineage>
</organism>
<gene>
    <name evidence="13" type="ORF">TMSB3V08_LOCUS7682</name>
</gene>
<dbReference type="NCBIfam" id="NF004127">
    <property type="entry name" value="PRK05617.1"/>
    <property type="match status" value="1"/>
</dbReference>
<dbReference type="Pfam" id="PF16113">
    <property type="entry name" value="ECH_2"/>
    <property type="match status" value="1"/>
</dbReference>
<dbReference type="PANTHER" id="PTHR43176">
    <property type="entry name" value="3-HYDROXYISOBUTYRYL-COA HYDROLASE-RELATED"/>
    <property type="match status" value="1"/>
</dbReference>
<dbReference type="InterPro" id="IPR045004">
    <property type="entry name" value="ECH_dom"/>
</dbReference>
<dbReference type="UniPathway" id="UPA00362"/>
<evidence type="ECO:0000256" key="1">
    <source>
        <dbReference type="ARBA" id="ARBA00001709"/>
    </source>
</evidence>
<evidence type="ECO:0000256" key="10">
    <source>
        <dbReference type="ARBA" id="ARBA00024871"/>
    </source>
</evidence>
<evidence type="ECO:0000313" key="13">
    <source>
        <dbReference type="EMBL" id="CAD7430937.1"/>
    </source>
</evidence>
<dbReference type="GO" id="GO:0006574">
    <property type="term" value="P:L-valine catabolic process"/>
    <property type="evidence" value="ECO:0007669"/>
    <property type="project" value="UniProtKB-UniPathway"/>
</dbReference>
<dbReference type="GO" id="GO:0003860">
    <property type="term" value="F:3-hydroxyisobutyryl-CoA hydrolase activity"/>
    <property type="evidence" value="ECO:0007669"/>
    <property type="project" value="UniProtKB-EC"/>
</dbReference>
<dbReference type="InterPro" id="IPR032259">
    <property type="entry name" value="HIBYL-CoA-H"/>
</dbReference>
<name>A0A7R9EDD8_9NEOP</name>
<evidence type="ECO:0000256" key="11">
    <source>
        <dbReference type="ARBA" id="ARBA00031181"/>
    </source>
</evidence>
<feature type="domain" description="Enoyl-CoA hydratase/isomerase" evidence="12">
    <location>
        <begin position="123"/>
        <end position="445"/>
    </location>
</feature>
<dbReference type="SUPFAM" id="SSF52096">
    <property type="entry name" value="ClpP/crotonase"/>
    <property type="match status" value="1"/>
</dbReference>
<reference evidence="13" key="1">
    <citation type="submission" date="2020-11" db="EMBL/GenBank/DDBJ databases">
        <authorList>
            <person name="Tran Van P."/>
        </authorList>
    </citation>
    <scope>NUCLEOTIDE SEQUENCE</scope>
</reference>
<sequence length="456" mass="50095">MTSHSPMDIQRLDTLCHNDNTLLSLGHVGRFSSRSLIGHRVSNKITPGLLSVIFLTGGADNAGGQAMIWWLVPLSGRGQISMCQSILTSFIKSPKGHQVIFALQRTMSYSTDEVLLQTVKNNGIITLNRPKALNALNLSMVRQILPALREWEKDKNLVLIKGAGEKAFCAGGDVRAVVESSLKKDKLGQDFFKEEYTLNSLIGTYHIPYIAFIDKITMGGGVGLSVHGKYRVATERTLFAMPESAIGFFCDVGGSYFLPRLGGKLGLYLGLTGTRLKGGDVLKAGIATHYCESSQLDQLEKELLDHGNSSADVEKILQTFSKPVNDFSLAIYKKQINQCFSAPTVEGILARLQDDGSDWATSTLATLIKLSPTSLKVIKKLIEEGSTKSLQDCLAMEYRVACQFLESISDFHEGVRAVLIDKDHAPKWKPATLEEVTDKLVERYFAPLPPDQELVL</sequence>
<keyword evidence="9" id="KW-0496">Mitochondrion</keyword>
<dbReference type="EMBL" id="OB794710">
    <property type="protein sequence ID" value="CAD7430937.1"/>
    <property type="molecule type" value="Genomic_DNA"/>
</dbReference>
<keyword evidence="7" id="KW-0101">Branched-chain amino acid catabolism</keyword>
<evidence type="ECO:0000256" key="4">
    <source>
        <dbReference type="ARBA" id="ARBA00005254"/>
    </source>
</evidence>
<evidence type="ECO:0000256" key="3">
    <source>
        <dbReference type="ARBA" id="ARBA00005109"/>
    </source>
</evidence>
<comment type="function">
    <text evidence="10">Hydrolyzes 3-hydroxyisobutyryl-CoA (HIBYL-CoA), a saline catabolite. Has high activity toward isobutyryl-CoA. Could be an isobutyryl-CoA dehydrogenase that functions in valine catabolism. Also hydrolyzes 3-hydroxypropanoyl-CoA.</text>
</comment>
<accession>A0A7R9EDD8</accession>
<dbReference type="EC" id="3.1.2.4" evidence="5"/>
<comment type="subcellular location">
    <subcellularLocation>
        <location evidence="2">Mitochondrion</location>
    </subcellularLocation>
</comment>